<protein>
    <submittedName>
        <fullName evidence="3">Phosphoribosyl 1,2-cyclic phosphate phosphodiesterase</fullName>
    </submittedName>
</protein>
<dbReference type="Proteomes" id="UP000245959">
    <property type="component" value="Unassembled WGS sequence"/>
</dbReference>
<gene>
    <name evidence="3" type="ORF">C8D82_11072</name>
</gene>
<dbReference type="PANTHER" id="PTHR42663:SF6">
    <property type="entry name" value="HYDROLASE C777.06C-RELATED"/>
    <property type="match status" value="1"/>
</dbReference>
<dbReference type="InterPro" id="IPR001279">
    <property type="entry name" value="Metallo-B-lactamas"/>
</dbReference>
<feature type="domain" description="Metallo-beta-lactamase" evidence="2">
    <location>
        <begin position="52"/>
        <end position="261"/>
    </location>
</feature>
<dbReference type="AlphaFoldDB" id="A0A2U1B277"/>
<organism evidence="3 4">
    <name type="scientific">Victivallis vadensis</name>
    <dbReference type="NCBI Taxonomy" id="172901"/>
    <lineage>
        <taxon>Bacteria</taxon>
        <taxon>Pseudomonadati</taxon>
        <taxon>Lentisphaerota</taxon>
        <taxon>Lentisphaeria</taxon>
        <taxon>Victivallales</taxon>
        <taxon>Victivallaceae</taxon>
        <taxon>Victivallis</taxon>
    </lineage>
</organism>
<keyword evidence="1" id="KW-0732">Signal</keyword>
<feature type="chain" id="PRO_5015495461" evidence="1">
    <location>
        <begin position="20"/>
        <end position="299"/>
    </location>
</feature>
<dbReference type="RefSeq" id="WP_116883675.1">
    <property type="nucleotide sequence ID" value="NZ_CABMMC010000018.1"/>
</dbReference>
<dbReference type="Gene3D" id="3.60.15.10">
    <property type="entry name" value="Ribonuclease Z/Hydroxyacylglutathione hydrolase-like"/>
    <property type="match status" value="1"/>
</dbReference>
<dbReference type="GeneID" id="78294987"/>
<feature type="signal peptide" evidence="1">
    <location>
        <begin position="1"/>
        <end position="19"/>
    </location>
</feature>
<accession>A0A2U1B277</accession>
<proteinExistence type="predicted"/>
<dbReference type="Pfam" id="PF12706">
    <property type="entry name" value="Lactamase_B_2"/>
    <property type="match status" value="1"/>
</dbReference>
<dbReference type="OrthoDB" id="9800940at2"/>
<dbReference type="SUPFAM" id="SSF56281">
    <property type="entry name" value="Metallo-hydrolase/oxidoreductase"/>
    <property type="match status" value="1"/>
</dbReference>
<keyword evidence="4" id="KW-1185">Reference proteome</keyword>
<sequence length="299" mass="33381">MKRSTLLASALLAAGVAAAPPSELLVLGSGASEGMPSQYCVCGFCRRARTEGGRNYRFRTAFQLGETIRIDWGPDAVAQAFRFRLEPWKLRHVFITHSHEDHLFPMDFWVRGVSQLPEESWVTVYGNRQVLAAIGRMIGGDWKKNRLTPVLAEPGKTIELPGENLRVTPLAANHTSPEQSLMYAFEAPRWKLLVTGDTDVFPEASWKFLKDFKLTAVTVDATWGMEDRHESHLGIPNVVELAKRLRSVGAADGRTRIVPVHFAHGKGARLHSELEQILMPLGMEPSYDGMRIQLEPAKE</sequence>
<evidence type="ECO:0000313" key="3">
    <source>
        <dbReference type="EMBL" id="PVY42763.1"/>
    </source>
</evidence>
<reference evidence="3 4" key="1">
    <citation type="submission" date="2018-04" db="EMBL/GenBank/DDBJ databases">
        <title>Genomic Encyclopedia of Type Strains, Phase IV (KMG-IV): sequencing the most valuable type-strain genomes for metagenomic binning, comparative biology and taxonomic classification.</title>
        <authorList>
            <person name="Goeker M."/>
        </authorList>
    </citation>
    <scope>NUCLEOTIDE SEQUENCE [LARGE SCALE GENOMIC DNA]</scope>
    <source>
        <strain evidence="3 4">DSM 14823</strain>
    </source>
</reference>
<evidence type="ECO:0000259" key="2">
    <source>
        <dbReference type="SMART" id="SM00849"/>
    </source>
</evidence>
<dbReference type="PANTHER" id="PTHR42663">
    <property type="entry name" value="HYDROLASE C777.06C-RELATED-RELATED"/>
    <property type="match status" value="1"/>
</dbReference>
<evidence type="ECO:0000313" key="4">
    <source>
        <dbReference type="Proteomes" id="UP000245959"/>
    </source>
</evidence>
<dbReference type="SMART" id="SM00849">
    <property type="entry name" value="Lactamase_B"/>
    <property type="match status" value="1"/>
</dbReference>
<evidence type="ECO:0000256" key="1">
    <source>
        <dbReference type="SAM" id="SignalP"/>
    </source>
</evidence>
<comment type="caution">
    <text evidence="3">The sequence shown here is derived from an EMBL/GenBank/DDBJ whole genome shotgun (WGS) entry which is preliminary data.</text>
</comment>
<dbReference type="InterPro" id="IPR036866">
    <property type="entry name" value="RibonucZ/Hydroxyglut_hydro"/>
</dbReference>
<name>A0A2U1B277_9BACT</name>
<dbReference type="EMBL" id="QEKH01000010">
    <property type="protein sequence ID" value="PVY42763.1"/>
    <property type="molecule type" value="Genomic_DNA"/>
</dbReference>